<dbReference type="PANTHER" id="PTHR30289:SF1">
    <property type="entry name" value="PEBP (PHOSPHATIDYLETHANOLAMINE-BINDING PROTEIN) FAMILY PROTEIN"/>
    <property type="match status" value="1"/>
</dbReference>
<dbReference type="InterPro" id="IPR036610">
    <property type="entry name" value="PEBP-like_sf"/>
</dbReference>
<dbReference type="Pfam" id="PF01161">
    <property type="entry name" value="PBP"/>
    <property type="match status" value="1"/>
</dbReference>
<comment type="caution">
    <text evidence="1">The sequence shown here is derived from an EMBL/GenBank/DDBJ whole genome shotgun (WGS) entry which is preliminary data.</text>
</comment>
<accession>A0A923KKD2</accession>
<proteinExistence type="predicted"/>
<organism evidence="1 2">
    <name type="scientific">Undibacterium jejuense</name>
    <dbReference type="NCBI Taxonomy" id="1344949"/>
    <lineage>
        <taxon>Bacteria</taxon>
        <taxon>Pseudomonadati</taxon>
        <taxon>Pseudomonadota</taxon>
        <taxon>Betaproteobacteria</taxon>
        <taxon>Burkholderiales</taxon>
        <taxon>Oxalobacteraceae</taxon>
        <taxon>Undibacterium</taxon>
    </lineage>
</organism>
<dbReference type="EMBL" id="JACOFV010000005">
    <property type="protein sequence ID" value="MBC3861765.1"/>
    <property type="molecule type" value="Genomic_DNA"/>
</dbReference>
<reference evidence="1" key="1">
    <citation type="submission" date="2020-08" db="EMBL/GenBank/DDBJ databases">
        <title>Novel species isolated from subtropical streams in China.</title>
        <authorList>
            <person name="Lu H."/>
        </authorList>
    </citation>
    <scope>NUCLEOTIDE SEQUENCE</scope>
    <source>
        <strain evidence="1">KACC 12607</strain>
    </source>
</reference>
<name>A0A923KKD2_9BURK</name>
<dbReference type="Gene3D" id="3.90.280.10">
    <property type="entry name" value="PEBP-like"/>
    <property type="match status" value="1"/>
</dbReference>
<dbReference type="NCBIfam" id="TIGR00481">
    <property type="entry name" value="YbhB/YbcL family Raf kinase inhibitor-like protein"/>
    <property type="match status" value="1"/>
</dbReference>
<dbReference type="AlphaFoldDB" id="A0A923KKD2"/>
<sequence length="160" mass="17152">MDHVFNSFGCTGTNLSPALDWSNAPTNTKSFALMMHDADAPTGSGFWHWAIYNIPAGTTNLARGVGNSIDRLPKPAIAGLNDMAGTNPEVQQSYVGPCPPQGHGPHRYTITLFALAVEDMHETSGIPVTATPALHSFALNFAMTSYVLGKAQYTAVFERK</sequence>
<evidence type="ECO:0000313" key="2">
    <source>
        <dbReference type="Proteomes" id="UP000634011"/>
    </source>
</evidence>
<evidence type="ECO:0000313" key="1">
    <source>
        <dbReference type="EMBL" id="MBC3861765.1"/>
    </source>
</evidence>
<dbReference type="InterPro" id="IPR005247">
    <property type="entry name" value="YbhB_YbcL/LppC-like"/>
</dbReference>
<dbReference type="SUPFAM" id="SSF49777">
    <property type="entry name" value="PEBP-like"/>
    <property type="match status" value="1"/>
</dbReference>
<dbReference type="CDD" id="cd00865">
    <property type="entry name" value="PEBP_bact_arch"/>
    <property type="match status" value="1"/>
</dbReference>
<dbReference type="InterPro" id="IPR008914">
    <property type="entry name" value="PEBP"/>
</dbReference>
<gene>
    <name evidence="1" type="ORF">H8K32_06615</name>
</gene>
<dbReference type="PANTHER" id="PTHR30289">
    <property type="entry name" value="UNCHARACTERIZED PROTEIN YBCL-RELATED"/>
    <property type="match status" value="1"/>
</dbReference>
<dbReference type="Proteomes" id="UP000634011">
    <property type="component" value="Unassembled WGS sequence"/>
</dbReference>
<keyword evidence="2" id="KW-1185">Reference proteome</keyword>
<protein>
    <submittedName>
        <fullName evidence="1">YbhB/YbcL family Raf kinase inhibitor-like protein</fullName>
    </submittedName>
</protein>